<dbReference type="PANTHER" id="PTHR31827">
    <property type="entry name" value="EMB|CAB89363.1"/>
    <property type="match status" value="1"/>
</dbReference>
<protein>
    <recommendedName>
        <fullName evidence="2">WRKY19-like zinc finger domain-containing protein</fullName>
    </recommendedName>
</protein>
<organism evidence="3 4">
    <name type="scientific">Lolium multiflorum</name>
    <name type="common">Italian ryegrass</name>
    <name type="synonym">Lolium perenne subsp. multiflorum</name>
    <dbReference type="NCBI Taxonomy" id="4521"/>
    <lineage>
        <taxon>Eukaryota</taxon>
        <taxon>Viridiplantae</taxon>
        <taxon>Streptophyta</taxon>
        <taxon>Embryophyta</taxon>
        <taxon>Tracheophyta</taxon>
        <taxon>Spermatophyta</taxon>
        <taxon>Magnoliopsida</taxon>
        <taxon>Liliopsida</taxon>
        <taxon>Poales</taxon>
        <taxon>Poaceae</taxon>
        <taxon>BOP clade</taxon>
        <taxon>Pooideae</taxon>
        <taxon>Poodae</taxon>
        <taxon>Poeae</taxon>
        <taxon>Poeae Chloroplast Group 2 (Poeae type)</taxon>
        <taxon>Loliodinae</taxon>
        <taxon>Loliinae</taxon>
        <taxon>Lolium</taxon>
    </lineage>
</organism>
<proteinExistence type="predicted"/>
<gene>
    <name evidence="3" type="ORF">QYE76_029759</name>
</gene>
<feature type="region of interest" description="Disordered" evidence="1">
    <location>
        <begin position="332"/>
        <end position="368"/>
    </location>
</feature>
<reference evidence="3" key="1">
    <citation type="submission" date="2023-07" db="EMBL/GenBank/DDBJ databases">
        <title>A chromosome-level genome assembly of Lolium multiflorum.</title>
        <authorList>
            <person name="Chen Y."/>
            <person name="Copetti D."/>
            <person name="Kolliker R."/>
            <person name="Studer B."/>
        </authorList>
    </citation>
    <scope>NUCLEOTIDE SEQUENCE</scope>
    <source>
        <strain evidence="3">02402/16</strain>
        <tissue evidence="3">Leaf</tissue>
    </source>
</reference>
<evidence type="ECO:0000313" key="4">
    <source>
        <dbReference type="Proteomes" id="UP001231189"/>
    </source>
</evidence>
<evidence type="ECO:0000256" key="1">
    <source>
        <dbReference type="SAM" id="MobiDB-lite"/>
    </source>
</evidence>
<comment type="caution">
    <text evidence="3">The sequence shown here is derived from an EMBL/GenBank/DDBJ whole genome shotgun (WGS) entry which is preliminary data.</text>
</comment>
<evidence type="ECO:0000313" key="3">
    <source>
        <dbReference type="EMBL" id="KAK1606086.1"/>
    </source>
</evidence>
<feature type="domain" description="WRKY19-like zinc finger" evidence="2">
    <location>
        <begin position="257"/>
        <end position="281"/>
    </location>
</feature>
<dbReference type="AlphaFoldDB" id="A0AAD8QPU0"/>
<keyword evidence="4" id="KW-1185">Reference proteome</keyword>
<dbReference type="InterPro" id="IPR056866">
    <property type="entry name" value="Znf_WRKY19"/>
</dbReference>
<dbReference type="PANTHER" id="PTHR31827:SF43">
    <property type="entry name" value="OS06G0472700 PROTEIN"/>
    <property type="match status" value="1"/>
</dbReference>
<evidence type="ECO:0000259" key="2">
    <source>
        <dbReference type="Pfam" id="PF24906"/>
    </source>
</evidence>
<dbReference type="Pfam" id="PF24906">
    <property type="entry name" value="Zf_WRKY19"/>
    <property type="match status" value="2"/>
</dbReference>
<dbReference type="EMBL" id="JAUUTY010000007">
    <property type="protein sequence ID" value="KAK1606086.1"/>
    <property type="molecule type" value="Genomic_DNA"/>
</dbReference>
<feature type="compositionally biased region" description="Basic residues" evidence="1">
    <location>
        <begin position="349"/>
        <end position="365"/>
    </location>
</feature>
<accession>A0AAD8QPU0</accession>
<feature type="domain" description="WRKY19-like zinc finger" evidence="2">
    <location>
        <begin position="282"/>
        <end position="306"/>
    </location>
</feature>
<dbReference type="Proteomes" id="UP001231189">
    <property type="component" value="Unassembled WGS sequence"/>
</dbReference>
<sequence length="463" mass="48112">MSGPPVFSMSQAVNPTHNLQGQQTSMIGHGHSSQQGVYVMDSSYNQGIYANKQISFAERVNMTQLNKRMVDDSSSAVLRCQRLGCKEVAEGQTVFCKNHRVGQHCQVVGCPHILPDGIALCMSHGGGHPYSEPGPSAVPFTKSEGSAKYEGDGGFRVMENAGNVIGGTGVDNPDGEVVMCNYQGCSKRSQGNTVYCKVHGGGSKACMVQGCPKGAHGGTPLCIGHGGGKRCSVTGCSNAACGSSQGRTDCCVRHGGGKRCKHDGCGKGAQGNTDFCIAHGGGRRCKFEGCGKSAQGRSDFCIKHGGGRRCKFEGCSASSKWGMDFCSTHRKSMSNGSDSADGVLPAPQPKRRAKKTAGKKTKKAKSTVEPAGVSENVIVPDILAAGVSENINMSAMPANDTPETGIIHVTAASSDHPKSPESATMKQHSAVVRQQPLQSEPPSGLAASTEGVPAVGNHVLFGL</sequence>
<name>A0AAD8QPU0_LOLMU</name>